<evidence type="ECO:0000259" key="1">
    <source>
        <dbReference type="PROSITE" id="PS51832"/>
    </source>
</evidence>
<dbReference type="CDD" id="cd00077">
    <property type="entry name" value="HDc"/>
    <property type="match status" value="1"/>
</dbReference>
<dbReference type="OrthoDB" id="9804747at2"/>
<dbReference type="SUPFAM" id="SSF109604">
    <property type="entry name" value="HD-domain/PDEase-like"/>
    <property type="match status" value="1"/>
</dbReference>
<reference evidence="2 3" key="1">
    <citation type="submission" date="2019-03" db="EMBL/GenBank/DDBJ databases">
        <title>Genomic Encyclopedia of Type Strains, Phase IV (KMG-IV): sequencing the most valuable type-strain genomes for metagenomic binning, comparative biology and taxonomic classification.</title>
        <authorList>
            <person name="Goeker M."/>
        </authorList>
    </citation>
    <scope>NUCLEOTIDE SEQUENCE [LARGE SCALE GENOMIC DNA]</scope>
    <source>
        <strain evidence="2 3">DSM 102940</strain>
    </source>
</reference>
<dbReference type="InterPro" id="IPR037522">
    <property type="entry name" value="HD_GYP_dom"/>
</dbReference>
<dbReference type="PANTHER" id="PTHR43155:SF2">
    <property type="entry name" value="CYCLIC DI-GMP PHOSPHODIESTERASE PA4108"/>
    <property type="match status" value="1"/>
</dbReference>
<sequence length="368" mass="41589">MRLVPIDAVKEGAFLAQTIYNEKGQILLSKGVKINERLKAKVREQGFCSIYIIDEYSQGELDDIIKPQVRQKAVATIRGALNVFADIDNDHLNTFQKKKLEKESEQQLQSMQEVAKLIVDDVFTQKEIMINLVDIKSADNYTYNHSVNTGILALILGIGYGLNKNDLYDLTMGTILHDAGKMFIPKEILNEKGKLDPDKYKIIKEHTTRGFNYLKDNTNINGKIRLISLQHHEKIDGTGYPYGIQDTQIYSLAKIAAIADVYDALTSDRPYRKALPPNEAIEYIMGSGGRHFDMDLVKVFIKKVNPYPVGTMVYLSNNSIAIVEAINNLYTLRPIVKVLKQEGKIVEPFLCDLKKENNIVIAGICYEL</sequence>
<keyword evidence="3" id="KW-1185">Reference proteome</keyword>
<evidence type="ECO:0000313" key="3">
    <source>
        <dbReference type="Proteomes" id="UP000294919"/>
    </source>
</evidence>
<accession>A0A4R2KWG5</accession>
<dbReference type="PROSITE" id="PS51832">
    <property type="entry name" value="HD_GYP"/>
    <property type="match status" value="1"/>
</dbReference>
<organism evidence="2 3">
    <name type="scientific">Marinisporobacter balticus</name>
    <dbReference type="NCBI Taxonomy" id="2018667"/>
    <lineage>
        <taxon>Bacteria</taxon>
        <taxon>Bacillati</taxon>
        <taxon>Bacillota</taxon>
        <taxon>Clostridia</taxon>
        <taxon>Peptostreptococcales</taxon>
        <taxon>Thermotaleaceae</taxon>
        <taxon>Marinisporobacter</taxon>
    </lineage>
</organism>
<proteinExistence type="predicted"/>
<dbReference type="RefSeq" id="WP_132246781.1">
    <property type="nucleotide sequence ID" value="NZ_SLWV01000023.1"/>
</dbReference>
<dbReference type="PANTHER" id="PTHR43155">
    <property type="entry name" value="CYCLIC DI-GMP PHOSPHODIESTERASE PA4108-RELATED"/>
    <property type="match status" value="1"/>
</dbReference>
<comment type="caution">
    <text evidence="2">The sequence shown here is derived from an EMBL/GenBank/DDBJ whole genome shotgun (WGS) entry which is preliminary data.</text>
</comment>
<feature type="domain" description="HD-GYP" evidence="1">
    <location>
        <begin position="120"/>
        <end position="316"/>
    </location>
</feature>
<dbReference type="InterPro" id="IPR003607">
    <property type="entry name" value="HD/PDEase_dom"/>
</dbReference>
<dbReference type="EMBL" id="SLWV01000023">
    <property type="protein sequence ID" value="TCO71035.1"/>
    <property type="molecule type" value="Genomic_DNA"/>
</dbReference>
<dbReference type="SMART" id="SM00471">
    <property type="entry name" value="HDc"/>
    <property type="match status" value="1"/>
</dbReference>
<dbReference type="Gene3D" id="1.10.3210.10">
    <property type="entry name" value="Hypothetical protein af1432"/>
    <property type="match status" value="1"/>
</dbReference>
<evidence type="ECO:0000313" key="2">
    <source>
        <dbReference type="EMBL" id="TCO71035.1"/>
    </source>
</evidence>
<dbReference type="Proteomes" id="UP000294919">
    <property type="component" value="Unassembled WGS sequence"/>
</dbReference>
<gene>
    <name evidence="2" type="ORF">EV214_12323</name>
</gene>
<name>A0A4R2KWG5_9FIRM</name>
<dbReference type="Pfam" id="PF13487">
    <property type="entry name" value="HD_5"/>
    <property type="match status" value="1"/>
</dbReference>
<protein>
    <submittedName>
        <fullName evidence="2">HD-GYP domain-containing protein (C-di-GMP phosphodiesterase class II)</fullName>
    </submittedName>
</protein>
<dbReference type="AlphaFoldDB" id="A0A4R2KWG5"/>